<keyword evidence="3 7" id="KW-0641">Proline biosynthesis</keyword>
<accession>A0A1E8EX41</accession>
<evidence type="ECO:0000256" key="1">
    <source>
        <dbReference type="ARBA" id="ARBA00004985"/>
    </source>
</evidence>
<dbReference type="InterPro" id="IPR015590">
    <property type="entry name" value="Aldehyde_DH_dom"/>
</dbReference>
<comment type="similarity">
    <text evidence="7">Belongs to the gamma-glutamyl phosphate reductase family.</text>
</comment>
<protein>
    <recommendedName>
        <fullName evidence="7">Gamma-glutamyl phosphate reductase</fullName>
        <shortName evidence="7">GPR</shortName>
        <ecNumber evidence="7">1.2.1.41</ecNumber>
    </recommendedName>
    <alternativeName>
        <fullName evidence="7">Glutamate-5-semialdehyde dehydrogenase</fullName>
    </alternativeName>
    <alternativeName>
        <fullName evidence="7">Glutamyl-gamma-semialdehyde dehydrogenase</fullName>
        <shortName evidence="7">GSA dehydrogenase</shortName>
    </alternativeName>
</protein>
<evidence type="ECO:0000256" key="3">
    <source>
        <dbReference type="ARBA" id="ARBA00022650"/>
    </source>
</evidence>
<dbReference type="PANTHER" id="PTHR11063:SF8">
    <property type="entry name" value="DELTA-1-PYRROLINE-5-CARBOXYLATE SYNTHASE"/>
    <property type="match status" value="1"/>
</dbReference>
<dbReference type="InterPro" id="IPR016161">
    <property type="entry name" value="Ald_DH/histidinol_DH"/>
</dbReference>
<dbReference type="RefSeq" id="WP_070110763.1">
    <property type="nucleotide sequence ID" value="NZ_LZFO01000029.1"/>
</dbReference>
<dbReference type="GO" id="GO:0004350">
    <property type="term" value="F:glutamate-5-semialdehyde dehydrogenase activity"/>
    <property type="evidence" value="ECO:0007669"/>
    <property type="project" value="UniProtKB-UniRule"/>
</dbReference>
<dbReference type="PATRIC" id="fig|1121290.3.peg.1785"/>
<keyword evidence="5 7" id="KW-0560">Oxidoreductase</keyword>
<evidence type="ECO:0000256" key="2">
    <source>
        <dbReference type="ARBA" id="ARBA00022605"/>
    </source>
</evidence>
<dbReference type="PROSITE" id="PS01223">
    <property type="entry name" value="PROA"/>
    <property type="match status" value="1"/>
</dbReference>
<dbReference type="AlphaFoldDB" id="A0A1E8EX41"/>
<dbReference type="PIRSF" id="PIRSF000151">
    <property type="entry name" value="GPR"/>
    <property type="match status" value="1"/>
</dbReference>
<evidence type="ECO:0000256" key="4">
    <source>
        <dbReference type="ARBA" id="ARBA00022857"/>
    </source>
</evidence>
<keyword evidence="4 7" id="KW-0521">NADP</keyword>
<dbReference type="NCBIfam" id="NF001221">
    <property type="entry name" value="PRK00197.1"/>
    <property type="match status" value="1"/>
</dbReference>
<sequence length="427" mass="46351">MDNNNMKNYIVEKAKLSKDAARALSSISTDLKNSALLAMADALLEKKDVIIKSNSLDIENGKNKGLSQALLDRLLLTEQRIIDMAEGLKQVASLPDPIGEVIKMWKRPNDLQIGQMRVPLGVIGIIYEARPNVTVDAAALCIKSGNAVILRGGSEAINSNKTIASIISEAAEKAGLPQGSIQLIEITDREAVNIMLKLNKFIDVLIPRGGAGLIQNVVNNASIPVIQTGVGNCHIYVDKDADLSMAEAIAINAKTQRPAVCNAMESLLIHKDVAEKFLPAVAKSLTSLGVELRVCNKGIDILNKESITENIKSASKEDWKIEFLDLILAVKIVDSLDEALDHIYKYGTKHSESIITNNYLTSQRFLKEVDAAAVYINASTRFTDGFEYGFGAEIGISTQKLHARGPMGLTQLTTIKNIAYGTGQIRK</sequence>
<dbReference type="InterPro" id="IPR016162">
    <property type="entry name" value="Ald_DH_N"/>
</dbReference>
<keyword evidence="7" id="KW-0963">Cytoplasm</keyword>
<evidence type="ECO:0000256" key="5">
    <source>
        <dbReference type="ARBA" id="ARBA00023002"/>
    </source>
</evidence>
<organism evidence="9 10">
    <name type="scientific">Clostridium acetireducens DSM 10703</name>
    <dbReference type="NCBI Taxonomy" id="1121290"/>
    <lineage>
        <taxon>Bacteria</taxon>
        <taxon>Bacillati</taxon>
        <taxon>Bacillota</taxon>
        <taxon>Clostridia</taxon>
        <taxon>Eubacteriales</taxon>
        <taxon>Clostridiaceae</taxon>
        <taxon>Clostridium</taxon>
    </lineage>
</organism>
<dbReference type="STRING" id="1121290.CLAOCE_17940"/>
<dbReference type="Pfam" id="PF00171">
    <property type="entry name" value="Aldedh"/>
    <property type="match status" value="1"/>
</dbReference>
<gene>
    <name evidence="7 9" type="primary">proA</name>
    <name evidence="9" type="ORF">CLOACE_17940</name>
</gene>
<dbReference type="InterPro" id="IPR016163">
    <property type="entry name" value="Ald_DH_C"/>
</dbReference>
<dbReference type="CDD" id="cd07079">
    <property type="entry name" value="ALDH_F18-19_ProA-GPR"/>
    <property type="match status" value="1"/>
</dbReference>
<dbReference type="InterPro" id="IPR000965">
    <property type="entry name" value="GPR_dom"/>
</dbReference>
<dbReference type="Proteomes" id="UP000175744">
    <property type="component" value="Unassembled WGS sequence"/>
</dbReference>
<dbReference type="EMBL" id="LZFO01000029">
    <property type="protein sequence ID" value="OFI05346.1"/>
    <property type="molecule type" value="Genomic_DNA"/>
</dbReference>
<dbReference type="GO" id="GO:0050661">
    <property type="term" value="F:NADP binding"/>
    <property type="evidence" value="ECO:0007669"/>
    <property type="project" value="InterPro"/>
</dbReference>
<dbReference type="FunFam" id="3.40.309.10:FF:000006">
    <property type="entry name" value="Gamma-glutamyl phosphate reductase"/>
    <property type="match status" value="1"/>
</dbReference>
<dbReference type="Gene3D" id="3.40.605.10">
    <property type="entry name" value="Aldehyde Dehydrogenase, Chain A, domain 1"/>
    <property type="match status" value="1"/>
</dbReference>
<evidence type="ECO:0000259" key="8">
    <source>
        <dbReference type="Pfam" id="PF00171"/>
    </source>
</evidence>
<comment type="catalytic activity">
    <reaction evidence="6 7">
        <text>L-glutamate 5-semialdehyde + phosphate + NADP(+) = L-glutamyl 5-phosphate + NADPH + H(+)</text>
        <dbReference type="Rhea" id="RHEA:19541"/>
        <dbReference type="ChEBI" id="CHEBI:15378"/>
        <dbReference type="ChEBI" id="CHEBI:43474"/>
        <dbReference type="ChEBI" id="CHEBI:57783"/>
        <dbReference type="ChEBI" id="CHEBI:58066"/>
        <dbReference type="ChEBI" id="CHEBI:58274"/>
        <dbReference type="ChEBI" id="CHEBI:58349"/>
        <dbReference type="EC" id="1.2.1.41"/>
    </reaction>
</comment>
<keyword evidence="10" id="KW-1185">Reference proteome</keyword>
<evidence type="ECO:0000256" key="6">
    <source>
        <dbReference type="ARBA" id="ARBA00049024"/>
    </source>
</evidence>
<dbReference type="InterPro" id="IPR020593">
    <property type="entry name" value="G-glutamylP_reductase_CS"/>
</dbReference>
<dbReference type="HAMAP" id="MF_00412">
    <property type="entry name" value="ProA"/>
    <property type="match status" value="1"/>
</dbReference>
<proteinExistence type="inferred from homology"/>
<dbReference type="NCBIfam" id="TIGR00407">
    <property type="entry name" value="proA"/>
    <property type="match status" value="1"/>
</dbReference>
<dbReference type="Gene3D" id="3.40.309.10">
    <property type="entry name" value="Aldehyde Dehydrogenase, Chain A, domain 2"/>
    <property type="match status" value="1"/>
</dbReference>
<keyword evidence="2 7" id="KW-0028">Amino-acid biosynthesis</keyword>
<dbReference type="OrthoDB" id="9809970at2"/>
<feature type="domain" description="Aldehyde dehydrogenase" evidence="8">
    <location>
        <begin position="15"/>
        <end position="290"/>
    </location>
</feature>
<dbReference type="UniPathway" id="UPA00098">
    <property type="reaction ID" value="UER00360"/>
</dbReference>
<dbReference type="GO" id="GO:0005737">
    <property type="term" value="C:cytoplasm"/>
    <property type="evidence" value="ECO:0007669"/>
    <property type="project" value="UniProtKB-SubCell"/>
</dbReference>
<name>A0A1E8EX41_9CLOT</name>
<evidence type="ECO:0000313" key="10">
    <source>
        <dbReference type="Proteomes" id="UP000175744"/>
    </source>
</evidence>
<comment type="caution">
    <text evidence="9">The sequence shown here is derived from an EMBL/GenBank/DDBJ whole genome shotgun (WGS) entry which is preliminary data.</text>
</comment>
<comment type="subcellular location">
    <subcellularLocation>
        <location evidence="7">Cytoplasm</location>
    </subcellularLocation>
</comment>
<comment type="function">
    <text evidence="7">Catalyzes the NADPH-dependent reduction of L-glutamate 5-phosphate into L-glutamate 5-semialdehyde and phosphate. The product spontaneously undergoes cyclization to form 1-pyrroline-5-carboxylate.</text>
</comment>
<dbReference type="PANTHER" id="PTHR11063">
    <property type="entry name" value="GLUTAMATE SEMIALDEHYDE DEHYDROGENASE"/>
    <property type="match status" value="1"/>
</dbReference>
<evidence type="ECO:0000313" key="9">
    <source>
        <dbReference type="EMBL" id="OFI05346.1"/>
    </source>
</evidence>
<evidence type="ECO:0000256" key="7">
    <source>
        <dbReference type="HAMAP-Rule" id="MF_00412"/>
    </source>
</evidence>
<reference evidence="9 10" key="1">
    <citation type="submission" date="2016-06" db="EMBL/GenBank/DDBJ databases">
        <title>Genome sequence of Clostridium acetireducens DSM 10703.</title>
        <authorList>
            <person name="Poehlein A."/>
            <person name="Fluechter S."/>
            <person name="Duerre P."/>
            <person name="Daniel R."/>
        </authorList>
    </citation>
    <scope>NUCLEOTIDE SEQUENCE [LARGE SCALE GENOMIC DNA]</scope>
    <source>
        <strain evidence="9 10">DSM 10703</strain>
    </source>
</reference>
<dbReference type="InterPro" id="IPR012134">
    <property type="entry name" value="Glu-5-SA_DH"/>
</dbReference>
<dbReference type="EC" id="1.2.1.41" evidence="7"/>
<dbReference type="SUPFAM" id="SSF53720">
    <property type="entry name" value="ALDH-like"/>
    <property type="match status" value="1"/>
</dbReference>
<comment type="pathway">
    <text evidence="1 7">Amino-acid biosynthesis; L-proline biosynthesis; L-glutamate 5-semialdehyde from L-glutamate: step 2/2.</text>
</comment>
<dbReference type="GO" id="GO:0055129">
    <property type="term" value="P:L-proline biosynthetic process"/>
    <property type="evidence" value="ECO:0007669"/>
    <property type="project" value="UniProtKB-UniRule"/>
</dbReference>